<proteinExistence type="predicted"/>
<dbReference type="InterPro" id="IPR001647">
    <property type="entry name" value="HTH_TetR"/>
</dbReference>
<dbReference type="SUPFAM" id="SSF46689">
    <property type="entry name" value="Homeodomain-like"/>
    <property type="match status" value="1"/>
</dbReference>
<dbReference type="RefSeq" id="WP_212229766.1">
    <property type="nucleotide sequence ID" value="NZ_JAGUCN010000019.1"/>
</dbReference>
<dbReference type="InterPro" id="IPR009057">
    <property type="entry name" value="Homeodomain-like_sf"/>
</dbReference>
<evidence type="ECO:0000256" key="2">
    <source>
        <dbReference type="PROSITE-ProRule" id="PRU00335"/>
    </source>
</evidence>
<dbReference type="Proteomes" id="UP000721861">
    <property type="component" value="Unassembled WGS sequence"/>
</dbReference>
<organism evidence="4 5">
    <name type="scientific">Carboxylicivirga mesophila</name>
    <dbReference type="NCBI Taxonomy" id="1166478"/>
    <lineage>
        <taxon>Bacteria</taxon>
        <taxon>Pseudomonadati</taxon>
        <taxon>Bacteroidota</taxon>
        <taxon>Bacteroidia</taxon>
        <taxon>Marinilabiliales</taxon>
        <taxon>Marinilabiliaceae</taxon>
        <taxon>Carboxylicivirga</taxon>
    </lineage>
</organism>
<feature type="domain" description="HTH tetR-type" evidence="3">
    <location>
        <begin position="2"/>
        <end position="60"/>
    </location>
</feature>
<sequence length="181" mass="21122">MNDTKTKIITGAIDIFSKNPSASIEEIGASIHLSRRTLHRYFSSKSDLIAEITAYASNFCLHKTKLAVKSSEDPIDQLKTMFYNDIESGSRYRFLYTYRDSMEDLEATSADFQEMMHLFRKLLQTLQNRKQLEPIYTLEWIEKLYFSTINAAIDLIQTKQSNEQEIVKMAWTSYYNSILKK</sequence>
<keyword evidence="5" id="KW-1185">Reference proteome</keyword>
<dbReference type="EMBL" id="JAGUCN010000019">
    <property type="protein sequence ID" value="MBS2212890.1"/>
    <property type="molecule type" value="Genomic_DNA"/>
</dbReference>
<gene>
    <name evidence="4" type="ORF">KEM09_15840</name>
</gene>
<keyword evidence="1 2" id="KW-0238">DNA-binding</keyword>
<evidence type="ECO:0000259" key="3">
    <source>
        <dbReference type="PROSITE" id="PS50977"/>
    </source>
</evidence>
<evidence type="ECO:0000256" key="1">
    <source>
        <dbReference type="ARBA" id="ARBA00023125"/>
    </source>
</evidence>
<evidence type="ECO:0000313" key="5">
    <source>
        <dbReference type="Proteomes" id="UP000721861"/>
    </source>
</evidence>
<comment type="caution">
    <text evidence="4">The sequence shown here is derived from an EMBL/GenBank/DDBJ whole genome shotgun (WGS) entry which is preliminary data.</text>
</comment>
<accession>A0ABS5KD22</accession>
<protein>
    <submittedName>
        <fullName evidence="4">TetR/AcrR family transcriptional regulator</fullName>
    </submittedName>
</protein>
<dbReference type="Gene3D" id="1.10.357.10">
    <property type="entry name" value="Tetracycline Repressor, domain 2"/>
    <property type="match status" value="1"/>
</dbReference>
<dbReference type="PROSITE" id="PS50977">
    <property type="entry name" value="HTH_TETR_2"/>
    <property type="match status" value="1"/>
</dbReference>
<evidence type="ECO:0000313" key="4">
    <source>
        <dbReference type="EMBL" id="MBS2212890.1"/>
    </source>
</evidence>
<reference evidence="4 5" key="1">
    <citation type="journal article" date="2014" name="Int. J. Syst. Evol. Microbiol.">
        <title>Carboxylicivirga gen. nov. in the family Marinilabiliaceae with two novel species, Carboxylicivirga mesophila sp. nov. and Carboxylicivirga taeanensis sp. nov., and reclassification of Cytophaga fermentans as Saccharicrinis fermentans gen. nov., comb. nov.</title>
        <authorList>
            <person name="Yang S.H."/>
            <person name="Seo H.S."/>
            <person name="Woo J.H."/>
            <person name="Oh H.M."/>
            <person name="Jang H."/>
            <person name="Lee J.H."/>
            <person name="Kim S.J."/>
            <person name="Kwon K.K."/>
        </authorList>
    </citation>
    <scope>NUCLEOTIDE SEQUENCE [LARGE SCALE GENOMIC DNA]</scope>
    <source>
        <strain evidence="4 5">JCM 18290</strain>
    </source>
</reference>
<name>A0ABS5KD22_9BACT</name>
<dbReference type="Pfam" id="PF00440">
    <property type="entry name" value="TetR_N"/>
    <property type="match status" value="1"/>
</dbReference>
<feature type="DNA-binding region" description="H-T-H motif" evidence="2">
    <location>
        <begin position="23"/>
        <end position="42"/>
    </location>
</feature>